<proteinExistence type="predicted"/>
<dbReference type="SUPFAM" id="SSF143555">
    <property type="entry name" value="FwdE-like"/>
    <property type="match status" value="1"/>
</dbReference>
<keyword evidence="4" id="KW-1185">Reference proteome</keyword>
<reference evidence="4" key="1">
    <citation type="submission" date="2019-12" db="EMBL/GenBank/DDBJ databases">
        <authorList>
            <person name="Awala S.I."/>
            <person name="Rhee S.K."/>
        </authorList>
    </citation>
    <scope>NUCLEOTIDE SEQUENCE [LARGE SCALE GENOMIC DNA]</scope>
    <source>
        <strain evidence="4">IM1</strain>
    </source>
</reference>
<accession>A0A858Q9N3</accession>
<dbReference type="Pfam" id="PF02663">
    <property type="entry name" value="FmdE"/>
    <property type="match status" value="1"/>
</dbReference>
<feature type="signal peptide" evidence="1">
    <location>
        <begin position="1"/>
        <end position="34"/>
    </location>
</feature>
<protein>
    <recommendedName>
        <fullName evidence="2">Formylmethanofuran dehydrogenase subunit E domain-containing protein</fullName>
    </recommendedName>
</protein>
<dbReference type="Gene3D" id="3.30.1330.130">
    <property type="match status" value="1"/>
</dbReference>
<dbReference type="EMBL" id="CP046565">
    <property type="protein sequence ID" value="QJD30533.1"/>
    <property type="molecule type" value="Genomic_DNA"/>
</dbReference>
<dbReference type="InterPro" id="IPR003814">
    <property type="entry name" value="FmdEsu_dom"/>
</dbReference>
<dbReference type="Proteomes" id="UP000503004">
    <property type="component" value="Chromosome"/>
</dbReference>
<name>A0A858Q9N3_9GAMM</name>
<sequence>MALPGGLPAMIRQKPCCRIVLVLSLLTSPIPGCAASRDGPTDNTPDWFYPVWAAQAMYNQAIRVRDTDSALGRYSLKTKEIGLKDLARMHGHLCDGLVIAFVEIKAVFERLFPEGVVDRTDLRAVSKNGPCWVDAVSWMTGARINFQTLRIDNSVGDGFIIQKISTGETYQVSLKPGVFPAKQADLEARIRAARAEGKPVTATEIAELERQADRLSQKMLTTPPSILLDVRPLPNYRFVPMDLLGTRGDIVNKNMPR</sequence>
<evidence type="ECO:0000313" key="3">
    <source>
        <dbReference type="EMBL" id="QJD30533.1"/>
    </source>
</evidence>
<evidence type="ECO:0000313" key="4">
    <source>
        <dbReference type="Proteomes" id="UP000503004"/>
    </source>
</evidence>
<keyword evidence="1" id="KW-0732">Signal</keyword>
<dbReference type="KEGG" id="metu:GNH96_11470"/>
<feature type="domain" description="Formylmethanofuran dehydrogenase subunit E" evidence="2">
    <location>
        <begin position="89"/>
        <end position="228"/>
    </location>
</feature>
<evidence type="ECO:0000256" key="1">
    <source>
        <dbReference type="SAM" id="SignalP"/>
    </source>
</evidence>
<gene>
    <name evidence="3" type="ORF">GNH96_11470</name>
</gene>
<organism evidence="3 4">
    <name type="scientific">Methylococcus geothermalis</name>
    <dbReference type="NCBI Taxonomy" id="2681310"/>
    <lineage>
        <taxon>Bacteria</taxon>
        <taxon>Pseudomonadati</taxon>
        <taxon>Pseudomonadota</taxon>
        <taxon>Gammaproteobacteria</taxon>
        <taxon>Methylococcales</taxon>
        <taxon>Methylococcaceae</taxon>
        <taxon>Methylococcus</taxon>
    </lineage>
</organism>
<feature type="chain" id="PRO_5032881021" description="Formylmethanofuran dehydrogenase subunit E domain-containing protein" evidence="1">
    <location>
        <begin position="35"/>
        <end position="257"/>
    </location>
</feature>
<evidence type="ECO:0000259" key="2">
    <source>
        <dbReference type="Pfam" id="PF02663"/>
    </source>
</evidence>
<dbReference type="AlphaFoldDB" id="A0A858Q9N3"/>